<dbReference type="GO" id="GO:0006646">
    <property type="term" value="P:phosphatidylethanolamine biosynthetic process"/>
    <property type="evidence" value="ECO:0007669"/>
    <property type="project" value="TreeGrafter"/>
</dbReference>
<dbReference type="PANTHER" id="PTHR10067">
    <property type="entry name" value="PHOSPHATIDYLSERINE DECARBOXYLASE"/>
    <property type="match status" value="1"/>
</dbReference>
<evidence type="ECO:0000313" key="3">
    <source>
        <dbReference type="EMBL" id="EQD60268.1"/>
    </source>
</evidence>
<name>T1AVB1_9ZZZZ</name>
<keyword evidence="2 3" id="KW-0456">Lyase</keyword>
<feature type="non-terminal residue" evidence="3">
    <location>
        <position position="165"/>
    </location>
</feature>
<dbReference type="Pfam" id="PF02666">
    <property type="entry name" value="PS_Dcarbxylase"/>
    <property type="match status" value="1"/>
</dbReference>
<accession>T1AVB1</accession>
<dbReference type="InterPro" id="IPR003817">
    <property type="entry name" value="PS_Dcarbxylase"/>
</dbReference>
<dbReference type="GO" id="GO:0004609">
    <property type="term" value="F:phosphatidylserine decarboxylase activity"/>
    <property type="evidence" value="ECO:0007669"/>
    <property type="project" value="UniProtKB-EC"/>
</dbReference>
<evidence type="ECO:0000256" key="1">
    <source>
        <dbReference type="ARBA" id="ARBA00022793"/>
    </source>
</evidence>
<dbReference type="EC" id="4.1.1.65" evidence="3"/>
<evidence type="ECO:0000256" key="2">
    <source>
        <dbReference type="ARBA" id="ARBA00023239"/>
    </source>
</evidence>
<organism evidence="3">
    <name type="scientific">mine drainage metagenome</name>
    <dbReference type="NCBI Taxonomy" id="410659"/>
    <lineage>
        <taxon>unclassified sequences</taxon>
        <taxon>metagenomes</taxon>
        <taxon>ecological metagenomes</taxon>
    </lineage>
</organism>
<reference evidence="3" key="1">
    <citation type="submission" date="2013-08" db="EMBL/GenBank/DDBJ databases">
        <authorList>
            <person name="Mendez C."/>
            <person name="Richter M."/>
            <person name="Ferrer M."/>
            <person name="Sanchez J."/>
        </authorList>
    </citation>
    <scope>NUCLEOTIDE SEQUENCE</scope>
</reference>
<comment type="caution">
    <text evidence="3">The sequence shown here is derived from an EMBL/GenBank/DDBJ whole genome shotgun (WGS) entry which is preliminary data.</text>
</comment>
<keyword evidence="1" id="KW-0210">Decarboxylase</keyword>
<proteinExistence type="predicted"/>
<dbReference type="PANTHER" id="PTHR10067:SF6">
    <property type="entry name" value="PHOSPHATIDYLSERINE DECARBOXYLASE PROENZYME, MITOCHONDRIAL"/>
    <property type="match status" value="1"/>
</dbReference>
<dbReference type="EMBL" id="AUZX01007255">
    <property type="protein sequence ID" value="EQD60268.1"/>
    <property type="molecule type" value="Genomic_DNA"/>
</dbReference>
<dbReference type="AlphaFoldDB" id="T1AVB1"/>
<sequence length="165" mass="18555">MPRFDTSQTLRARLFVLMQYLLPQHLLSRMVMHLTRSRLPPLKRALIGAFVRHFHPRMDEALESDPGRYPTFNAFFTRGLRPGARPLPSDPLAIASPVDGTVSQIGHLDAGRIVQAKGHDYRLEALLATDSQWAVRFLGGSFATLYLAPSDYHRIHMPLAGTLRA</sequence>
<protein>
    <submittedName>
        <fullName evidence="3">Phosphatidylserine decarboxylase</fullName>
        <ecNumber evidence="3">4.1.1.65</ecNumber>
    </submittedName>
</protein>
<reference evidence="3" key="2">
    <citation type="journal article" date="2014" name="ISME J.">
        <title>Microbial stratification in low pH oxic and suboxic macroscopic growths along an acid mine drainage.</title>
        <authorList>
            <person name="Mendez-Garcia C."/>
            <person name="Mesa V."/>
            <person name="Sprenger R.R."/>
            <person name="Richter M."/>
            <person name="Diez M.S."/>
            <person name="Solano J."/>
            <person name="Bargiela R."/>
            <person name="Golyshina O.V."/>
            <person name="Manteca A."/>
            <person name="Ramos J.L."/>
            <person name="Gallego J.R."/>
            <person name="Llorente I."/>
            <person name="Martins Dos Santos V.A."/>
            <person name="Jensen O.N."/>
            <person name="Pelaez A.I."/>
            <person name="Sanchez J."/>
            <person name="Ferrer M."/>
        </authorList>
    </citation>
    <scope>NUCLEOTIDE SEQUENCE</scope>
</reference>
<gene>
    <name evidence="3" type="ORF">B1A_10191</name>
</gene>